<evidence type="ECO:0000256" key="1">
    <source>
        <dbReference type="ARBA" id="ARBA00007343"/>
    </source>
</evidence>
<dbReference type="STRING" id="32264.T1KS07"/>
<reference evidence="4" key="1">
    <citation type="submission" date="2011-08" db="EMBL/GenBank/DDBJ databases">
        <authorList>
            <person name="Rombauts S."/>
        </authorList>
    </citation>
    <scope>NUCLEOTIDE SEQUENCE</scope>
    <source>
        <strain evidence="4">London</strain>
    </source>
</reference>
<dbReference type="PANTHER" id="PTHR45930:SF4">
    <property type="entry name" value="ADHESION G PROTEIN-COUPLED RECEPTOR A3"/>
    <property type="match status" value="1"/>
</dbReference>
<evidence type="ECO:0008006" key="5">
    <source>
        <dbReference type="Google" id="ProtNLM"/>
    </source>
</evidence>
<accession>T1KS07</accession>
<evidence type="ECO:0000313" key="4">
    <source>
        <dbReference type="Proteomes" id="UP000015104"/>
    </source>
</evidence>
<dbReference type="HOGENOM" id="CLU_116910_0_0_1"/>
<sequence length="129" mass="15089">MCVHNKKFLSRVLYGNRLNNLPRNVFHGLSSLQPFSGLHNLNLLSLYDNKIQSLANGTFDYFKNIGTLHLGGNPLVCDCNLKWLSNYLQKIQLKHPVKFKCRWLTRKRQVDQIKSTFHANTQDYQKQLK</sequence>
<dbReference type="Gene3D" id="3.80.10.10">
    <property type="entry name" value="Ribonuclease Inhibitor"/>
    <property type="match status" value="1"/>
</dbReference>
<dbReference type="Pfam" id="PF13855">
    <property type="entry name" value="LRR_8"/>
    <property type="match status" value="1"/>
</dbReference>
<dbReference type="InterPro" id="IPR032675">
    <property type="entry name" value="LRR_dom_sf"/>
</dbReference>
<name>T1KS07_TETUR</name>
<dbReference type="EnsemblMetazoa" id="tetur19g01380.1">
    <property type="protein sequence ID" value="tetur19g01380.1"/>
    <property type="gene ID" value="tetur19g01380"/>
</dbReference>
<dbReference type="Proteomes" id="UP000015104">
    <property type="component" value="Unassembled WGS sequence"/>
</dbReference>
<keyword evidence="4" id="KW-1185">Reference proteome</keyword>
<dbReference type="InterPro" id="IPR001611">
    <property type="entry name" value="Leu-rich_rpt"/>
</dbReference>
<organism evidence="3 4">
    <name type="scientific">Tetranychus urticae</name>
    <name type="common">Two-spotted spider mite</name>
    <dbReference type="NCBI Taxonomy" id="32264"/>
    <lineage>
        <taxon>Eukaryota</taxon>
        <taxon>Metazoa</taxon>
        <taxon>Ecdysozoa</taxon>
        <taxon>Arthropoda</taxon>
        <taxon>Chelicerata</taxon>
        <taxon>Arachnida</taxon>
        <taxon>Acari</taxon>
        <taxon>Acariformes</taxon>
        <taxon>Trombidiformes</taxon>
        <taxon>Prostigmata</taxon>
        <taxon>Eleutherengona</taxon>
        <taxon>Raphignathae</taxon>
        <taxon>Tetranychoidea</taxon>
        <taxon>Tetranychidae</taxon>
        <taxon>Tetranychus</taxon>
    </lineage>
</organism>
<reference evidence="3" key="2">
    <citation type="submission" date="2015-06" db="UniProtKB">
        <authorList>
            <consortium name="EnsemblMetazoa"/>
        </authorList>
    </citation>
    <scope>IDENTIFICATION</scope>
</reference>
<dbReference type="GO" id="GO:0005886">
    <property type="term" value="C:plasma membrane"/>
    <property type="evidence" value="ECO:0007669"/>
    <property type="project" value="TreeGrafter"/>
</dbReference>
<comment type="similarity">
    <text evidence="1">Belongs to the G-protein coupled receptor 2 family. Adhesion G-protein coupled receptor (ADGR) subfamily.</text>
</comment>
<dbReference type="eggNOG" id="KOG4237">
    <property type="taxonomic scope" value="Eukaryota"/>
</dbReference>
<dbReference type="SUPFAM" id="SSF52058">
    <property type="entry name" value="L domain-like"/>
    <property type="match status" value="1"/>
</dbReference>
<dbReference type="InterPro" id="IPR051963">
    <property type="entry name" value="Adhesion_GPCR_A"/>
</dbReference>
<dbReference type="PANTHER" id="PTHR45930">
    <property type="entry name" value="G-PROTEIN COUPLED RECEPTOR 124-LIKE PROTEIN"/>
    <property type="match status" value="1"/>
</dbReference>
<protein>
    <recommendedName>
        <fullName evidence="5">LRRCT domain-containing protein</fullName>
    </recommendedName>
</protein>
<proteinExistence type="inferred from homology"/>
<dbReference type="EMBL" id="CAEY01000421">
    <property type="status" value="NOT_ANNOTATED_CDS"/>
    <property type="molecule type" value="Genomic_DNA"/>
</dbReference>
<dbReference type="GO" id="GO:0007166">
    <property type="term" value="P:cell surface receptor signaling pathway"/>
    <property type="evidence" value="ECO:0007669"/>
    <property type="project" value="TreeGrafter"/>
</dbReference>
<evidence type="ECO:0000256" key="2">
    <source>
        <dbReference type="ARBA" id="ARBA00023170"/>
    </source>
</evidence>
<evidence type="ECO:0000313" key="3">
    <source>
        <dbReference type="EnsemblMetazoa" id="tetur19g01380.1"/>
    </source>
</evidence>
<keyword evidence="2" id="KW-0675">Receptor</keyword>
<dbReference type="AlphaFoldDB" id="T1KS07"/>